<evidence type="ECO:0000256" key="1">
    <source>
        <dbReference type="ARBA" id="ARBA00004147"/>
    </source>
</evidence>
<dbReference type="InterPro" id="IPR010999">
    <property type="entry name" value="Retrovr_matrix"/>
</dbReference>
<keyword evidence="20" id="KW-0862">Zinc</keyword>
<dbReference type="GO" id="GO:0008270">
    <property type="term" value="F:zinc ion binding"/>
    <property type="evidence" value="ECO:0007669"/>
    <property type="project" value="UniProtKB-KW"/>
</dbReference>
<dbReference type="Pfam" id="PF19317">
    <property type="entry name" value="Gag_p24_C"/>
    <property type="match status" value="1"/>
</dbReference>
<evidence type="ECO:0000256" key="30">
    <source>
        <dbReference type="ARBA" id="ARBA00037826"/>
    </source>
</evidence>
<keyword evidence="13" id="KW-1188">Viral release from host cell</keyword>
<evidence type="ECO:0000256" key="14">
    <source>
        <dbReference type="ARBA" id="ARBA00022637"/>
    </source>
</evidence>
<feature type="region of interest" description="Disordered" evidence="32">
    <location>
        <begin position="435"/>
        <end position="493"/>
    </location>
</feature>
<dbReference type="Pfam" id="PF08705">
    <property type="entry name" value="Gag_p6"/>
    <property type="match status" value="1"/>
</dbReference>
<keyword evidence="8" id="KW-1032">Host cell membrane</keyword>
<keyword evidence="27" id="KW-1035">Host cytoplasm</keyword>
<evidence type="ECO:0000256" key="8">
    <source>
        <dbReference type="ARBA" id="ARBA00022511"/>
    </source>
</evidence>
<reference evidence="35" key="2">
    <citation type="journal article" date="2021" name="Retrovirology">
        <title>Subtype-specific differences in Gag-protease replication capacity of HIV-1 isolates from East and West Africa.</title>
        <authorList>
            <person name="Farinre O."/>
            <person name="Gounder K."/>
            <person name="Reddy T."/>
            <person name="Tongo M."/>
            <person name="Hare J."/>
            <person name="Chaplin B."/>
            <person name="Gilmour J."/>
            <person name="Kanki P."/>
            <person name="Mann J.K."/>
            <person name="Ndung'u T."/>
        </authorList>
    </citation>
    <scope>NUCLEOTIDE SEQUENCE</scope>
    <source>
        <strain evidence="35">BS_024P</strain>
    </source>
</reference>
<dbReference type="InterPro" id="IPR014817">
    <property type="entry name" value="Gag_p6"/>
</dbReference>
<organism evidence="34">
    <name type="scientific">Human immunodeficiency virus type 1</name>
    <name type="common">HIV-1</name>
    <dbReference type="NCBI Taxonomy" id="11676"/>
    <lineage>
        <taxon>Viruses</taxon>
        <taxon>Riboviria</taxon>
        <taxon>Pararnavirae</taxon>
        <taxon>Artverviricota</taxon>
        <taxon>Revtraviricetes</taxon>
        <taxon>Ortervirales</taxon>
        <taxon>Retroviridae</taxon>
        <taxon>Orthoretrovirinae</taxon>
        <taxon>Lentivirus</taxon>
        <taxon>Lentivirus humimdef1</taxon>
    </lineage>
</organism>
<keyword evidence="10" id="KW-0167">Capsid protein</keyword>
<evidence type="ECO:0000256" key="28">
    <source>
        <dbReference type="ARBA" id="ARBA00023288"/>
    </source>
</evidence>
<dbReference type="Gene3D" id="1.10.375.10">
    <property type="entry name" value="Human Immunodeficiency Virus Type 1 Capsid Protein"/>
    <property type="match status" value="1"/>
</dbReference>
<dbReference type="FunFam" id="1.10.1200.30:FF:000001">
    <property type="entry name" value="Gag polyprotein"/>
    <property type="match status" value="1"/>
</dbReference>
<evidence type="ECO:0000256" key="3">
    <source>
        <dbReference type="ARBA" id="ARBA00004425"/>
    </source>
</evidence>
<evidence type="ECO:0000256" key="13">
    <source>
        <dbReference type="ARBA" id="ARBA00022612"/>
    </source>
</evidence>
<dbReference type="Gene3D" id="1.10.1200.30">
    <property type="match status" value="1"/>
</dbReference>
<keyword evidence="14" id="KW-1198">Viral budding</keyword>
<evidence type="ECO:0000256" key="26">
    <source>
        <dbReference type="ARBA" id="ARBA00023136"/>
    </source>
</evidence>
<dbReference type="InterPro" id="IPR050195">
    <property type="entry name" value="Primate_lentivir_Gag_pol-like"/>
</dbReference>
<keyword evidence="22" id="KW-1043">Host membrane</keyword>
<evidence type="ECO:0000256" key="24">
    <source>
        <dbReference type="ARBA" id="ARBA00023046"/>
    </source>
</evidence>
<accession>I6ZD60</accession>
<evidence type="ECO:0000256" key="16">
    <source>
        <dbReference type="ARBA" id="ARBA00022723"/>
    </source>
</evidence>
<keyword evidence="18" id="KW-0688">Ribosomal frameshifting</keyword>
<dbReference type="GO" id="GO:0039702">
    <property type="term" value="P:viral budding via host ESCRT complex"/>
    <property type="evidence" value="ECO:0007669"/>
    <property type="project" value="UniProtKB-KW"/>
</dbReference>
<dbReference type="GO" id="GO:0072494">
    <property type="term" value="C:host multivesicular body"/>
    <property type="evidence" value="ECO:0007669"/>
    <property type="project" value="UniProtKB-SubCell"/>
</dbReference>
<dbReference type="SMART" id="SM00343">
    <property type="entry name" value="ZnF_C2HC"/>
    <property type="match status" value="2"/>
</dbReference>
<dbReference type="PANTHER" id="PTHR40389:SF4">
    <property type="match status" value="1"/>
</dbReference>
<evidence type="ECO:0000256" key="15">
    <source>
        <dbReference type="ARBA" id="ARBA00022707"/>
    </source>
</evidence>
<dbReference type="Gene3D" id="6.10.250.390">
    <property type="match status" value="1"/>
</dbReference>
<dbReference type="SUPFAM" id="SSF57756">
    <property type="entry name" value="Retrovirus zinc finger-like domains"/>
    <property type="match status" value="1"/>
</dbReference>
<dbReference type="FunFam" id="1.10.375.10:FF:000001">
    <property type="entry name" value="Gag polyprotein"/>
    <property type="match status" value="1"/>
</dbReference>
<evidence type="ECO:0000256" key="10">
    <source>
        <dbReference type="ARBA" id="ARBA00022561"/>
    </source>
</evidence>
<keyword evidence="23" id="KW-0694">RNA-binding</keyword>
<dbReference type="InterPro" id="IPR008919">
    <property type="entry name" value="Retrov_capsid_N"/>
</dbReference>
<keyword evidence="19 31" id="KW-0863">Zinc-finger</keyword>
<dbReference type="InterPro" id="IPR012344">
    <property type="entry name" value="Matrix_HIV/RSV_N"/>
</dbReference>
<dbReference type="GO" id="GO:0019013">
    <property type="term" value="C:viral nucleocapsid"/>
    <property type="evidence" value="ECO:0007669"/>
    <property type="project" value="UniProtKB-KW"/>
</dbReference>
<dbReference type="PANTHER" id="PTHR40389">
    <property type="entry name" value="ENDOGENOUS RETROVIRUS GROUP K MEMBER 24 GAG POLYPROTEIN-RELATED"/>
    <property type="match status" value="1"/>
</dbReference>
<evidence type="ECO:0000256" key="29">
    <source>
        <dbReference type="ARBA" id="ARBA00031060"/>
    </source>
</evidence>
<gene>
    <name evidence="34" type="primary">gag</name>
</gene>
<dbReference type="FunFam" id="4.10.60.10:FF:000001">
    <property type="entry name" value="Gag polyprotein"/>
    <property type="match status" value="1"/>
</dbReference>
<sequence length="493" mass="54895">MGARASVLTGGKLDAWEKIRLRPGGHKKYRLKHLVWASRELERFAINPGLLETAEGCQQILKQLQPTLQTGSEELKSLFNTIATLWCVHQRIDVKDTKEALDNLEKEQNKSKQKTQQTAADTGSSGVSQNYPIVQNAQGQLTHQTMSPRTLNAWVKVVEEKAFSPEVIPMFTALSEGATPQDLNMMLNIVGGHQAAMQMLKDTINEEAAEWDRVHPVHAGPNPPGQMREPRGSDIAGTTSTLQEQIGWMTSNPPIPVGDIYKRWIILGLNKIVRMYSPVSILDIRQGPKEPFRDYVDRFFKTLRAEQATQEVKNWMTETLLVQNANPDCKSILRGLGSGATLEEMMTACQGVGGPGHKARVLAEAMSQAQQTSIMMQKSNFKGQRRIIKCFNCGKEGHLAKNCRAPRKKGCWKCGKEGHLMKDCNERQANFLGRLWPSSKGRPGNFPQSRPEPTAPPAESFEMKEEVTSSPKQGDKELYPPLASLRSLFGSDP</sequence>
<dbReference type="PRINTS" id="PR00234">
    <property type="entry name" value="HIV1MATRIX"/>
</dbReference>
<dbReference type="SUPFAM" id="SSF47943">
    <property type="entry name" value="Retrovirus capsid protein, N-terminal core domain"/>
    <property type="match status" value="1"/>
</dbReference>
<comment type="similarity">
    <text evidence="5">Belongs to the primate lentivirus group gag polyprotein family.</text>
</comment>
<proteinExistence type="inferred from homology"/>
<dbReference type="InterPro" id="IPR045345">
    <property type="entry name" value="Gag_p24_C"/>
</dbReference>
<feature type="region of interest" description="Disordered" evidence="32">
    <location>
        <begin position="106"/>
        <end position="130"/>
    </location>
</feature>
<reference evidence="34" key="1">
    <citation type="submission" date="2012-06" db="EMBL/GenBank/DDBJ databases">
        <authorList>
            <person name="Tongo Passo M."/>
        </authorList>
    </citation>
    <scope>NUCLEOTIDE SEQUENCE</scope>
    <source>
        <strain evidence="34">BS24</strain>
    </source>
</reference>
<dbReference type="GO" id="GO:0020002">
    <property type="term" value="C:host cell plasma membrane"/>
    <property type="evidence" value="ECO:0007669"/>
    <property type="project" value="UniProtKB-SubCell"/>
</dbReference>
<evidence type="ECO:0000313" key="34">
    <source>
        <dbReference type="EMBL" id="AFN81278.1"/>
    </source>
</evidence>
<evidence type="ECO:0000313" key="35">
    <source>
        <dbReference type="EMBL" id="QWX92643.1"/>
    </source>
</evidence>
<dbReference type="InterPro" id="IPR001878">
    <property type="entry name" value="Znf_CCHC"/>
</dbReference>
<comment type="subcellular location">
    <subcellularLocation>
        <location evidence="3">Host cell membrane</location>
        <topology evidence="3">Lipid-anchor</topology>
    </subcellularLocation>
    <subcellularLocation>
        <location evidence="2">Host cytoplasm</location>
    </subcellularLocation>
    <subcellularLocation>
        <location evidence="4">Host endosome</location>
        <location evidence="4">Host multivesicular body</location>
    </subcellularLocation>
    <subcellularLocation>
        <location evidence="1">Host nucleus</location>
    </subcellularLocation>
    <subcellularLocation>
        <location evidence="30">Virion membrane</location>
        <topology evidence="30">Lipid-anchor</topology>
    </subcellularLocation>
</comment>
<keyword evidence="15" id="KW-0519">Myristate</keyword>
<evidence type="ECO:0000256" key="31">
    <source>
        <dbReference type="PROSITE-ProRule" id="PRU00047"/>
    </source>
</evidence>
<dbReference type="Pfam" id="PF00540">
    <property type="entry name" value="Gag_p17"/>
    <property type="match status" value="1"/>
</dbReference>
<keyword evidence="24" id="KW-1039">Host endosome</keyword>
<evidence type="ECO:0000256" key="19">
    <source>
        <dbReference type="ARBA" id="ARBA00022771"/>
    </source>
</evidence>
<evidence type="ECO:0000256" key="21">
    <source>
        <dbReference type="ARBA" id="ARBA00022844"/>
    </source>
</evidence>
<keyword evidence="7" id="KW-1187">Viral budding via the host ESCRT complexes</keyword>
<evidence type="ECO:0000256" key="18">
    <source>
        <dbReference type="ARBA" id="ARBA00022758"/>
    </source>
</evidence>
<feature type="domain" description="CCHC-type" evidence="33">
    <location>
        <begin position="411"/>
        <end position="426"/>
    </location>
</feature>
<evidence type="ECO:0000256" key="4">
    <source>
        <dbReference type="ARBA" id="ARBA00004560"/>
    </source>
</evidence>
<keyword evidence="28" id="KW-0449">Lipoprotein</keyword>
<name>I6ZD60_HV1</name>
<dbReference type="EMBL" id="JX244916">
    <property type="protein sequence ID" value="AFN81278.1"/>
    <property type="molecule type" value="Genomic_RNA"/>
</dbReference>
<dbReference type="SUPFAM" id="SSF47836">
    <property type="entry name" value="Retroviral matrix proteins"/>
    <property type="match status" value="1"/>
</dbReference>
<dbReference type="GO" id="GO:0075523">
    <property type="term" value="P:viral translational frameshifting"/>
    <property type="evidence" value="ECO:0007669"/>
    <property type="project" value="UniProtKB-KW"/>
</dbReference>
<dbReference type="GO" id="GO:0003723">
    <property type="term" value="F:RNA binding"/>
    <property type="evidence" value="ECO:0007669"/>
    <property type="project" value="UniProtKB-KW"/>
</dbReference>
<dbReference type="EMBL" id="MW123945">
    <property type="protein sequence ID" value="QWX92643.1"/>
    <property type="molecule type" value="Genomic_DNA"/>
</dbReference>
<keyword evidence="25" id="KW-0543">Viral nucleoprotein</keyword>
<evidence type="ECO:0000256" key="32">
    <source>
        <dbReference type="SAM" id="MobiDB-lite"/>
    </source>
</evidence>
<evidence type="ECO:0000259" key="33">
    <source>
        <dbReference type="PROSITE" id="PS50158"/>
    </source>
</evidence>
<dbReference type="GO" id="GO:0005198">
    <property type="term" value="F:structural molecule activity"/>
    <property type="evidence" value="ECO:0007669"/>
    <property type="project" value="InterPro"/>
</dbReference>
<keyword evidence="16" id="KW-0479">Metal-binding</keyword>
<feature type="domain" description="CCHC-type" evidence="33">
    <location>
        <begin position="389"/>
        <end position="404"/>
    </location>
</feature>
<dbReference type="Pfam" id="PF00098">
    <property type="entry name" value="zf-CCHC"/>
    <property type="match status" value="2"/>
</dbReference>
<evidence type="ECO:0000256" key="7">
    <source>
        <dbReference type="ARBA" id="ARBA00022462"/>
    </source>
</evidence>
<evidence type="ECO:0000256" key="22">
    <source>
        <dbReference type="ARBA" id="ARBA00022870"/>
    </source>
</evidence>
<evidence type="ECO:0000256" key="9">
    <source>
        <dbReference type="ARBA" id="ARBA00022553"/>
    </source>
</evidence>
<evidence type="ECO:0000256" key="17">
    <source>
        <dbReference type="ARBA" id="ARBA00022737"/>
    </source>
</evidence>
<keyword evidence="12" id="KW-0945">Host-virus interaction</keyword>
<evidence type="ECO:0000256" key="25">
    <source>
        <dbReference type="ARBA" id="ARBA00023086"/>
    </source>
</evidence>
<dbReference type="InterPro" id="IPR008916">
    <property type="entry name" value="Retrov_capsid_C"/>
</dbReference>
<protein>
    <recommendedName>
        <fullName evidence="6">Gag polyprotein</fullName>
    </recommendedName>
    <alternativeName>
        <fullName evidence="29">Pr55Gag</fullName>
    </alternativeName>
</protein>
<keyword evidence="9" id="KW-0597">Phosphoprotein</keyword>
<dbReference type="GO" id="GO:0055036">
    <property type="term" value="C:virion membrane"/>
    <property type="evidence" value="ECO:0007669"/>
    <property type="project" value="UniProtKB-SubCell"/>
</dbReference>
<dbReference type="Gene3D" id="1.20.5.760">
    <property type="entry name" value="Single helix bin"/>
    <property type="match status" value="1"/>
</dbReference>
<evidence type="ECO:0000256" key="6">
    <source>
        <dbReference type="ARBA" id="ARBA00019628"/>
    </source>
</evidence>
<feature type="compositionally biased region" description="Polar residues" evidence="32">
    <location>
        <begin position="114"/>
        <end position="130"/>
    </location>
</feature>
<evidence type="ECO:0000256" key="11">
    <source>
        <dbReference type="ARBA" id="ARBA00022562"/>
    </source>
</evidence>
<evidence type="ECO:0000256" key="23">
    <source>
        <dbReference type="ARBA" id="ARBA00022884"/>
    </source>
</evidence>
<dbReference type="Gene3D" id="1.10.150.90">
    <property type="entry name" value="Immunodeficiency lentiviruses, gag gene matrix protein p17"/>
    <property type="match status" value="1"/>
</dbReference>
<dbReference type="SUPFAM" id="SSF47353">
    <property type="entry name" value="Retrovirus capsid dimerization domain-like"/>
    <property type="match status" value="1"/>
</dbReference>
<keyword evidence="11" id="KW-1048">Host nucleus</keyword>
<evidence type="ECO:0000256" key="5">
    <source>
        <dbReference type="ARBA" id="ARBA00008364"/>
    </source>
</evidence>
<dbReference type="PROSITE" id="PS50158">
    <property type="entry name" value="ZF_CCHC"/>
    <property type="match status" value="2"/>
</dbReference>
<feature type="compositionally biased region" description="Basic and acidic residues" evidence="32">
    <location>
        <begin position="461"/>
        <end position="478"/>
    </location>
</feature>
<evidence type="ECO:0000256" key="2">
    <source>
        <dbReference type="ARBA" id="ARBA00004192"/>
    </source>
</evidence>
<keyword evidence="26" id="KW-0472">Membrane</keyword>
<dbReference type="InterPro" id="IPR000071">
    <property type="entry name" value="Lentvrl_matrix_N"/>
</dbReference>
<dbReference type="Gene3D" id="4.10.60.10">
    <property type="entry name" value="Zinc finger, CCHC-type"/>
    <property type="match status" value="1"/>
</dbReference>
<dbReference type="InterPro" id="IPR036875">
    <property type="entry name" value="Znf_CCHC_sf"/>
</dbReference>
<keyword evidence="21" id="KW-0946">Virion</keyword>
<organismHost>
    <name type="scientific">Homo sapiens</name>
    <name type="common">Human</name>
    <dbReference type="NCBI Taxonomy" id="9606"/>
</organismHost>
<keyword evidence="17" id="KW-0677">Repeat</keyword>
<evidence type="ECO:0000256" key="12">
    <source>
        <dbReference type="ARBA" id="ARBA00022581"/>
    </source>
</evidence>
<dbReference type="GO" id="GO:0042025">
    <property type="term" value="C:host cell nucleus"/>
    <property type="evidence" value="ECO:0007669"/>
    <property type="project" value="UniProtKB-SubCell"/>
</dbReference>
<evidence type="ECO:0000256" key="27">
    <source>
        <dbReference type="ARBA" id="ARBA00023200"/>
    </source>
</evidence>
<evidence type="ECO:0000256" key="20">
    <source>
        <dbReference type="ARBA" id="ARBA00022833"/>
    </source>
</evidence>